<name>A0A5K1IZN0_9ACTN</name>
<dbReference type="Proteomes" id="UP000361836">
    <property type="component" value="Unassembled WGS sequence"/>
</dbReference>
<evidence type="ECO:0000313" key="4">
    <source>
        <dbReference type="Proteomes" id="UP000361836"/>
    </source>
</evidence>
<sequence>MVIVMPKKYYTRIIENELDRLLGIFGAVLIEGPKWCGKTTTAETRAASRLLLMDPSRNFENRLRAETDPALAVSGEVPRLIDEWQEVPKLWDAARFECDNRGGEPGQFIFTGSATPRDDKRPMHSGAGRFVKLRMDTMTLFELGKSSGAVKLSGIISGKKFNGAFGSLDSASIAECVVRGGWPAAVGHDARAASAMAKRYIDIVAEEDLSRVDGSRRDPEKVKAVIESLARNESTLATLKTLVADLGGEVSRQTASSYISLLALVNFVRDIPTWNPAMRSPVHLRESKKHHLADPSLAAAALGATPETLLLDFKTLGLLFESLALHDLWVYAQANGMGLYHYHDSRDLEVDAVIAAPGGTWIPIEVKLSSAQIEEASDSLVAVEKRMVAAGNNPPVSKVAIIGFGSQAYVTDRGVQVVPLDVLAP</sequence>
<dbReference type="EMBL" id="CABWIE010000019">
    <property type="protein sequence ID" value="VWL95257.1"/>
    <property type="molecule type" value="Genomic_DNA"/>
</dbReference>
<dbReference type="Pfam" id="PF13173">
    <property type="entry name" value="AAA_14"/>
    <property type="match status" value="1"/>
</dbReference>
<protein>
    <submittedName>
        <fullName evidence="3">AAA domain protein</fullName>
    </submittedName>
</protein>
<dbReference type="InterPro" id="IPR041682">
    <property type="entry name" value="AAA_14"/>
</dbReference>
<accession>A0A5K1IZN0</accession>
<evidence type="ECO:0000313" key="3">
    <source>
        <dbReference type="EMBL" id="VWL95257.1"/>
    </source>
</evidence>
<dbReference type="PANTHER" id="PTHR43566:SF2">
    <property type="entry name" value="DUF4143 DOMAIN-CONTAINING PROTEIN"/>
    <property type="match status" value="1"/>
</dbReference>
<evidence type="ECO:0000259" key="2">
    <source>
        <dbReference type="Pfam" id="PF13635"/>
    </source>
</evidence>
<dbReference type="PANTHER" id="PTHR43566">
    <property type="entry name" value="CONSERVED PROTEIN"/>
    <property type="match status" value="1"/>
</dbReference>
<dbReference type="InterPro" id="IPR025420">
    <property type="entry name" value="DUF4143"/>
</dbReference>
<keyword evidence="4" id="KW-1185">Reference proteome</keyword>
<dbReference type="Pfam" id="PF13635">
    <property type="entry name" value="DUF4143"/>
    <property type="match status" value="1"/>
</dbReference>
<organism evidence="3 4">
    <name type="scientific">Collinsella aerofaciens</name>
    <dbReference type="NCBI Taxonomy" id="74426"/>
    <lineage>
        <taxon>Bacteria</taxon>
        <taxon>Bacillati</taxon>
        <taxon>Actinomycetota</taxon>
        <taxon>Coriobacteriia</taxon>
        <taxon>Coriobacteriales</taxon>
        <taxon>Coriobacteriaceae</taxon>
        <taxon>Collinsella</taxon>
    </lineage>
</organism>
<evidence type="ECO:0000259" key="1">
    <source>
        <dbReference type="Pfam" id="PF13173"/>
    </source>
</evidence>
<proteinExistence type="predicted"/>
<feature type="domain" description="DUF4143" evidence="2">
    <location>
        <begin position="206"/>
        <end position="369"/>
    </location>
</feature>
<gene>
    <name evidence="3" type="ORF">KCJAJFAP_00156</name>
</gene>
<dbReference type="AlphaFoldDB" id="A0A5K1IZN0"/>
<feature type="domain" description="AAA" evidence="1">
    <location>
        <begin position="27"/>
        <end position="142"/>
    </location>
</feature>
<reference evidence="3 4" key="1">
    <citation type="submission" date="2019-10" db="EMBL/GenBank/DDBJ databases">
        <authorList>
            <person name="Wolf R A."/>
        </authorList>
    </citation>
    <scope>NUCLEOTIDE SEQUENCE [LARGE SCALE GENOMIC DNA]</scope>
    <source>
        <strain evidence="3">Collinsella_aerofaciens_MC2</strain>
    </source>
</reference>